<proteinExistence type="predicted"/>
<feature type="signal peptide" evidence="1">
    <location>
        <begin position="1"/>
        <end position="26"/>
    </location>
</feature>
<name>A0ABW9VSV6_9BURK</name>
<sequence length="278" mass="29563">MCKFRGILLCILGTALSFNLLFPASAQTSQSTSDFGSKTEVYLGPQHALTACWKDEEKSVCKQVRMPNAIGGKVQSLKAIPPIEGSSVSWLVFTKKYGSVCALKTDSVKVICSRLEGFPSAPKKNELAERNIGPIGFVSSNVDKMLVSYSSARVSVKSGLNSISEKFFSISDSVTAFSSCDLDDATASCDGNGGGDGGGEPADPGGEYPGDDGGYSAGDYIIRIAKYYACLKGCDTEMDMWVTACWNAAVMPQDAAKYAACEAWARNNNAICRDACIF</sequence>
<dbReference type="RefSeq" id="WP_161041413.1">
    <property type="nucleotide sequence ID" value="NZ_WWCM01000038.1"/>
</dbReference>
<reference evidence="2 3" key="1">
    <citation type="submission" date="2019-12" db="EMBL/GenBank/DDBJ databases">
        <title>Novel species isolated from a subtropical stream in China.</title>
        <authorList>
            <person name="Lu H."/>
        </authorList>
    </citation>
    <scope>NUCLEOTIDE SEQUENCE [LARGE SCALE GENOMIC DNA]</scope>
    <source>
        <strain evidence="2 3">CY13W</strain>
    </source>
</reference>
<comment type="caution">
    <text evidence="2">The sequence shown here is derived from an EMBL/GenBank/DDBJ whole genome shotgun (WGS) entry which is preliminary data.</text>
</comment>
<dbReference type="Proteomes" id="UP000478090">
    <property type="component" value="Unassembled WGS sequence"/>
</dbReference>
<evidence type="ECO:0000313" key="2">
    <source>
        <dbReference type="EMBL" id="MYM42166.1"/>
    </source>
</evidence>
<dbReference type="EMBL" id="WWCM01000038">
    <property type="protein sequence ID" value="MYM42166.1"/>
    <property type="molecule type" value="Genomic_DNA"/>
</dbReference>
<evidence type="ECO:0000313" key="3">
    <source>
        <dbReference type="Proteomes" id="UP000478090"/>
    </source>
</evidence>
<protein>
    <submittedName>
        <fullName evidence="2">Uncharacterized protein</fullName>
    </submittedName>
</protein>
<organism evidence="2 3">
    <name type="scientific">Duganella qianjiadongensis</name>
    <dbReference type="NCBI Taxonomy" id="2692176"/>
    <lineage>
        <taxon>Bacteria</taxon>
        <taxon>Pseudomonadati</taxon>
        <taxon>Pseudomonadota</taxon>
        <taxon>Betaproteobacteria</taxon>
        <taxon>Burkholderiales</taxon>
        <taxon>Oxalobacteraceae</taxon>
        <taxon>Telluria group</taxon>
        <taxon>Duganella</taxon>
    </lineage>
</organism>
<gene>
    <name evidence="2" type="ORF">GTP27_22985</name>
</gene>
<evidence type="ECO:0000256" key="1">
    <source>
        <dbReference type="SAM" id="SignalP"/>
    </source>
</evidence>
<accession>A0ABW9VSV6</accession>
<keyword evidence="1" id="KW-0732">Signal</keyword>
<feature type="chain" id="PRO_5046756777" evidence="1">
    <location>
        <begin position="27"/>
        <end position="278"/>
    </location>
</feature>
<keyword evidence="3" id="KW-1185">Reference proteome</keyword>